<sequence>MIDEDLLQPVGVHVASFEFQCGPSPILLIDEVLQGRGVGLAVSDPRQTRLQVLSDSMGGLSAS</sequence>
<dbReference type="Proteomes" id="UP000051863">
    <property type="component" value="Unassembled WGS sequence"/>
</dbReference>
<organism evidence="1 2">
    <name type="scientific">Stenotrophomonas terrae</name>
    <dbReference type="NCBI Taxonomy" id="405446"/>
    <lineage>
        <taxon>Bacteria</taxon>
        <taxon>Pseudomonadati</taxon>
        <taxon>Pseudomonadota</taxon>
        <taxon>Gammaproteobacteria</taxon>
        <taxon>Lysobacterales</taxon>
        <taxon>Lysobacteraceae</taxon>
        <taxon>Stenotrophomonas</taxon>
    </lineage>
</organism>
<reference evidence="1 2" key="1">
    <citation type="submission" date="2015-05" db="EMBL/GenBank/DDBJ databases">
        <title>Genome sequencing and analysis of members of genus Stenotrophomonas.</title>
        <authorList>
            <person name="Patil P.P."/>
            <person name="Midha S."/>
            <person name="Patil P.B."/>
        </authorList>
    </citation>
    <scope>NUCLEOTIDE SEQUENCE [LARGE SCALE GENOMIC DNA]</scope>
    <source>
        <strain evidence="1 2">DSM 18941</strain>
    </source>
</reference>
<comment type="caution">
    <text evidence="1">The sequence shown here is derived from an EMBL/GenBank/DDBJ whole genome shotgun (WGS) entry which is preliminary data.</text>
</comment>
<evidence type="ECO:0000313" key="2">
    <source>
        <dbReference type="Proteomes" id="UP000051863"/>
    </source>
</evidence>
<keyword evidence="2" id="KW-1185">Reference proteome</keyword>
<name>A0A0R0C014_9GAMM</name>
<dbReference type="EMBL" id="LDJJ01000079">
    <property type="protein sequence ID" value="KRG62758.1"/>
    <property type="molecule type" value="Genomic_DNA"/>
</dbReference>
<accession>A0A0R0C014</accession>
<proteinExistence type="predicted"/>
<protein>
    <submittedName>
        <fullName evidence="1">Uncharacterized protein</fullName>
    </submittedName>
</protein>
<evidence type="ECO:0000313" key="1">
    <source>
        <dbReference type="EMBL" id="KRG62758.1"/>
    </source>
</evidence>
<gene>
    <name evidence="1" type="ORF">ABB27_18095</name>
</gene>
<dbReference type="AlphaFoldDB" id="A0A0R0C014"/>